<evidence type="ECO:0000256" key="1">
    <source>
        <dbReference type="SAM" id="MobiDB-lite"/>
    </source>
</evidence>
<evidence type="ECO:0000313" key="2">
    <source>
        <dbReference type="EMBL" id="DAD20238.1"/>
    </source>
</evidence>
<protein>
    <submittedName>
        <fullName evidence="2">Uncharacterized protein</fullName>
    </submittedName>
</protein>
<dbReference type="Proteomes" id="UP000607653">
    <property type="component" value="Unassembled WGS sequence"/>
</dbReference>
<organism evidence="2 3">
    <name type="scientific">Nelumbo nucifera</name>
    <name type="common">Sacred lotus</name>
    <dbReference type="NCBI Taxonomy" id="4432"/>
    <lineage>
        <taxon>Eukaryota</taxon>
        <taxon>Viridiplantae</taxon>
        <taxon>Streptophyta</taxon>
        <taxon>Embryophyta</taxon>
        <taxon>Tracheophyta</taxon>
        <taxon>Spermatophyta</taxon>
        <taxon>Magnoliopsida</taxon>
        <taxon>Proteales</taxon>
        <taxon>Nelumbonaceae</taxon>
        <taxon>Nelumbo</taxon>
    </lineage>
</organism>
<reference evidence="2 3" key="1">
    <citation type="journal article" date="2020" name="Mol. Biol. Evol.">
        <title>Distinct Expression and Methylation Patterns for Genes with Different Fates following a Single Whole-Genome Duplication in Flowering Plants.</title>
        <authorList>
            <person name="Shi T."/>
            <person name="Rahmani R.S."/>
            <person name="Gugger P.F."/>
            <person name="Wang M."/>
            <person name="Li H."/>
            <person name="Zhang Y."/>
            <person name="Li Z."/>
            <person name="Wang Q."/>
            <person name="Van de Peer Y."/>
            <person name="Marchal K."/>
            <person name="Chen J."/>
        </authorList>
    </citation>
    <scope>NUCLEOTIDE SEQUENCE [LARGE SCALE GENOMIC DNA]</scope>
    <source>
        <tissue evidence="2">Leaf</tissue>
    </source>
</reference>
<dbReference type="AlphaFoldDB" id="A0A822XRX9"/>
<gene>
    <name evidence="2" type="ORF">HUJ06_021701</name>
</gene>
<evidence type="ECO:0000313" key="3">
    <source>
        <dbReference type="Proteomes" id="UP000607653"/>
    </source>
</evidence>
<proteinExistence type="predicted"/>
<feature type="region of interest" description="Disordered" evidence="1">
    <location>
        <begin position="31"/>
        <end position="55"/>
    </location>
</feature>
<keyword evidence="3" id="KW-1185">Reference proteome</keyword>
<accession>A0A822XRX9</accession>
<name>A0A822XRX9_NELNU</name>
<comment type="caution">
    <text evidence="2">The sequence shown here is derived from an EMBL/GenBank/DDBJ whole genome shotgun (WGS) entry which is preliminary data.</text>
</comment>
<sequence>MDGKLDATLVFPTEEVEQLIGRAGRRLPGEIRFSSGVVSPEQGEQKEQRGRESEA</sequence>
<dbReference type="EMBL" id="DUZY01000001">
    <property type="protein sequence ID" value="DAD20238.1"/>
    <property type="molecule type" value="Genomic_DNA"/>
</dbReference>
<feature type="compositionally biased region" description="Basic and acidic residues" evidence="1">
    <location>
        <begin position="43"/>
        <end position="55"/>
    </location>
</feature>